<dbReference type="OrthoDB" id="10257301at2759"/>
<dbReference type="AlphaFoldDB" id="A0A165DUG1"/>
<dbReference type="EMBL" id="KV424034">
    <property type="protein sequence ID" value="KZT53568.1"/>
    <property type="molecule type" value="Genomic_DNA"/>
</dbReference>
<dbReference type="Pfam" id="PF00400">
    <property type="entry name" value="WD40"/>
    <property type="match status" value="2"/>
</dbReference>
<dbReference type="PANTHER" id="PTHR44019:SF8">
    <property type="entry name" value="POC1 CENTRIOLAR PROTEIN HOMOLOG"/>
    <property type="match status" value="1"/>
</dbReference>
<dbReference type="InterPro" id="IPR019775">
    <property type="entry name" value="WD40_repeat_CS"/>
</dbReference>
<dbReference type="InterPro" id="IPR001680">
    <property type="entry name" value="WD40_rpt"/>
</dbReference>
<feature type="region of interest" description="Disordered" evidence="4">
    <location>
        <begin position="259"/>
        <end position="297"/>
    </location>
</feature>
<dbReference type="STRING" id="1353952.A0A165DUG1"/>
<keyword evidence="1 3" id="KW-0853">WD repeat</keyword>
<dbReference type="PROSITE" id="PS50082">
    <property type="entry name" value="WD_REPEATS_2"/>
    <property type="match status" value="1"/>
</dbReference>
<proteinExistence type="predicted"/>
<dbReference type="SUPFAM" id="SSF50978">
    <property type="entry name" value="WD40 repeat-like"/>
    <property type="match status" value="1"/>
</dbReference>
<dbReference type="InterPro" id="IPR036322">
    <property type="entry name" value="WD40_repeat_dom_sf"/>
</dbReference>
<feature type="repeat" description="WD" evidence="3">
    <location>
        <begin position="193"/>
        <end position="234"/>
    </location>
</feature>
<keyword evidence="2" id="KW-0677">Repeat</keyword>
<evidence type="ECO:0000256" key="2">
    <source>
        <dbReference type="ARBA" id="ARBA00022737"/>
    </source>
</evidence>
<dbReference type="Gene3D" id="2.130.10.10">
    <property type="entry name" value="YVTN repeat-like/Quinoprotein amine dehydrogenase"/>
    <property type="match status" value="2"/>
</dbReference>
<reference evidence="5 6" key="1">
    <citation type="journal article" date="2016" name="Mol. Biol. Evol.">
        <title>Comparative Genomics of Early-Diverging Mushroom-Forming Fungi Provides Insights into the Origins of Lignocellulose Decay Capabilities.</title>
        <authorList>
            <person name="Nagy L.G."/>
            <person name="Riley R."/>
            <person name="Tritt A."/>
            <person name="Adam C."/>
            <person name="Daum C."/>
            <person name="Floudas D."/>
            <person name="Sun H."/>
            <person name="Yadav J.S."/>
            <person name="Pangilinan J."/>
            <person name="Larsson K.H."/>
            <person name="Matsuura K."/>
            <person name="Barry K."/>
            <person name="Labutti K."/>
            <person name="Kuo R."/>
            <person name="Ohm R.A."/>
            <person name="Bhattacharya S.S."/>
            <person name="Shirouzu T."/>
            <person name="Yoshinaga Y."/>
            <person name="Martin F.M."/>
            <person name="Grigoriev I.V."/>
            <person name="Hibbett D.S."/>
        </authorList>
    </citation>
    <scope>NUCLEOTIDE SEQUENCE [LARGE SCALE GENOMIC DNA]</scope>
    <source>
        <strain evidence="5 6">HHB12733</strain>
    </source>
</reference>
<sequence length="470" mass="48867">MSRPPHPLPLPQITVQPTLPAVLADVASSLVPAEDVWISCYLHGARSVHGKARVERDRDAPGGVRLSGRDGVEVEWANSATLLVACPVLHIPPTPVRFPRQSLPLTPGRQITSLAPSPDLARLATANADGEITLTPLPAPGAAQPPSQTFRPHLSTVLSVRFFPSSAVLLSAGSDTQLQISPVAPPLLPARTLRGHKRGVTDTHIIGRGRQVVSCAKDGTVRLWDVGAGTCASTLGTHGWSAALAMAGMQPPRELDLSYLREDPPAPVPDPDPTDGPAPGPGPGPTNGTNGAPPEATSEELPLLAVALSSGSFTLLDLRAPSQRTLYTSPRPSSSPSLSSPSPTSPGALQSLALSPLALYTGSTNGVIAAYDLRMLTRAVWEVRRNGSSVEGLVLTERGLAVGTEDGLPWLLSTSSTSGSGTAALAPALEGPGPAVREEWAGWECDAVRCVRAEGGSVWMAGDDGVVRRY</sequence>
<gene>
    <name evidence="5" type="ORF">CALCODRAFT_519993</name>
</gene>
<evidence type="ECO:0000313" key="6">
    <source>
        <dbReference type="Proteomes" id="UP000076842"/>
    </source>
</evidence>
<dbReference type="PROSITE" id="PS00678">
    <property type="entry name" value="WD_REPEATS_1"/>
    <property type="match status" value="1"/>
</dbReference>
<keyword evidence="6" id="KW-1185">Reference proteome</keyword>
<dbReference type="InterPro" id="IPR015943">
    <property type="entry name" value="WD40/YVTN_repeat-like_dom_sf"/>
</dbReference>
<protein>
    <submittedName>
        <fullName evidence="5">WD40 repeat-like protein</fullName>
    </submittedName>
</protein>
<dbReference type="Proteomes" id="UP000076842">
    <property type="component" value="Unassembled WGS sequence"/>
</dbReference>
<dbReference type="InterPro" id="IPR050505">
    <property type="entry name" value="WDR55/POC1"/>
</dbReference>
<dbReference type="SMART" id="SM00320">
    <property type="entry name" value="WD40"/>
    <property type="match status" value="4"/>
</dbReference>
<feature type="compositionally biased region" description="Low complexity" evidence="4">
    <location>
        <begin position="329"/>
        <end position="347"/>
    </location>
</feature>
<dbReference type="PANTHER" id="PTHR44019">
    <property type="entry name" value="WD REPEAT-CONTAINING PROTEIN 55"/>
    <property type="match status" value="1"/>
</dbReference>
<dbReference type="PROSITE" id="PS50294">
    <property type="entry name" value="WD_REPEATS_REGION"/>
    <property type="match status" value="1"/>
</dbReference>
<evidence type="ECO:0000256" key="1">
    <source>
        <dbReference type="ARBA" id="ARBA00022574"/>
    </source>
</evidence>
<evidence type="ECO:0000313" key="5">
    <source>
        <dbReference type="EMBL" id="KZT53568.1"/>
    </source>
</evidence>
<dbReference type="InParanoid" id="A0A165DUG1"/>
<evidence type="ECO:0000256" key="4">
    <source>
        <dbReference type="SAM" id="MobiDB-lite"/>
    </source>
</evidence>
<feature type="region of interest" description="Disordered" evidence="4">
    <location>
        <begin position="325"/>
        <end position="347"/>
    </location>
</feature>
<feature type="compositionally biased region" description="Pro residues" evidence="4">
    <location>
        <begin position="265"/>
        <end position="284"/>
    </location>
</feature>
<organism evidence="5 6">
    <name type="scientific">Calocera cornea HHB12733</name>
    <dbReference type="NCBI Taxonomy" id="1353952"/>
    <lineage>
        <taxon>Eukaryota</taxon>
        <taxon>Fungi</taxon>
        <taxon>Dikarya</taxon>
        <taxon>Basidiomycota</taxon>
        <taxon>Agaricomycotina</taxon>
        <taxon>Dacrymycetes</taxon>
        <taxon>Dacrymycetales</taxon>
        <taxon>Dacrymycetaceae</taxon>
        <taxon>Calocera</taxon>
    </lineage>
</organism>
<accession>A0A165DUG1</accession>
<name>A0A165DUG1_9BASI</name>
<evidence type="ECO:0000256" key="3">
    <source>
        <dbReference type="PROSITE-ProRule" id="PRU00221"/>
    </source>
</evidence>